<reference evidence="1" key="1">
    <citation type="journal article" date="2015" name="Nature">
        <title>Complex archaea that bridge the gap between prokaryotes and eukaryotes.</title>
        <authorList>
            <person name="Spang A."/>
            <person name="Saw J.H."/>
            <person name="Jorgensen S.L."/>
            <person name="Zaremba-Niedzwiedzka K."/>
            <person name="Martijn J."/>
            <person name="Lind A.E."/>
            <person name="van Eijk R."/>
            <person name="Schleper C."/>
            <person name="Guy L."/>
            <person name="Ettema T.J."/>
        </authorList>
    </citation>
    <scope>NUCLEOTIDE SEQUENCE</scope>
</reference>
<organism evidence="1">
    <name type="scientific">marine sediment metagenome</name>
    <dbReference type="NCBI Taxonomy" id="412755"/>
    <lineage>
        <taxon>unclassified sequences</taxon>
        <taxon>metagenomes</taxon>
        <taxon>ecological metagenomes</taxon>
    </lineage>
</organism>
<sequence length="71" mass="8345">MRQILDVFLNFVGSRSFRVAQYDTLQRLIFRERERAGRRIGTGHDCPYAIRYALLLDQLEGVLNERQSSND</sequence>
<evidence type="ECO:0000313" key="1">
    <source>
        <dbReference type="EMBL" id="KKL22917.1"/>
    </source>
</evidence>
<accession>A0A0F9C9D0</accession>
<dbReference type="AlphaFoldDB" id="A0A0F9C9D0"/>
<comment type="caution">
    <text evidence="1">The sequence shown here is derived from an EMBL/GenBank/DDBJ whole genome shotgun (WGS) entry which is preliminary data.</text>
</comment>
<gene>
    <name evidence="1" type="ORF">LCGC14_2430590</name>
</gene>
<proteinExistence type="predicted"/>
<dbReference type="EMBL" id="LAZR01037164">
    <property type="protein sequence ID" value="KKL22917.1"/>
    <property type="molecule type" value="Genomic_DNA"/>
</dbReference>
<name>A0A0F9C9D0_9ZZZZ</name>
<protein>
    <submittedName>
        <fullName evidence="1">Uncharacterized protein</fullName>
    </submittedName>
</protein>